<organism evidence="9 10">
    <name type="scientific">Falseniella ignava</name>
    <dbReference type="NCBI Taxonomy" id="137730"/>
    <lineage>
        <taxon>Bacteria</taxon>
        <taxon>Bacillati</taxon>
        <taxon>Bacillota</taxon>
        <taxon>Bacilli</taxon>
        <taxon>Lactobacillales</taxon>
        <taxon>Aerococcaceae</taxon>
        <taxon>Falseniella</taxon>
    </lineage>
</organism>
<evidence type="ECO:0000313" key="9">
    <source>
        <dbReference type="EMBL" id="PKY87859.1"/>
    </source>
</evidence>
<evidence type="ECO:0000256" key="3">
    <source>
        <dbReference type="ARBA" id="ARBA00022729"/>
    </source>
</evidence>
<dbReference type="InterPro" id="IPR040912">
    <property type="entry name" value="DUF5633"/>
</dbReference>
<evidence type="ECO:0000256" key="1">
    <source>
        <dbReference type="ARBA" id="ARBA00022512"/>
    </source>
</evidence>
<dbReference type="NCBIfam" id="TIGR01167">
    <property type="entry name" value="LPXTG_anchor"/>
    <property type="match status" value="1"/>
</dbReference>
<evidence type="ECO:0000256" key="7">
    <source>
        <dbReference type="SAM" id="SignalP"/>
    </source>
</evidence>
<feature type="region of interest" description="Disordered" evidence="5">
    <location>
        <begin position="383"/>
        <end position="411"/>
    </location>
</feature>
<keyword evidence="2" id="KW-0964">Secreted</keyword>
<dbReference type="Pfam" id="PF01468">
    <property type="entry name" value="GA"/>
    <property type="match status" value="1"/>
</dbReference>
<keyword evidence="3 7" id="KW-0732">Signal</keyword>
<feature type="transmembrane region" description="Helical" evidence="6">
    <location>
        <begin position="416"/>
        <end position="437"/>
    </location>
</feature>
<comment type="caution">
    <text evidence="9">The sequence shown here is derived from an EMBL/GenBank/DDBJ whole genome shotgun (WGS) entry which is preliminary data.</text>
</comment>
<evidence type="ECO:0000256" key="4">
    <source>
        <dbReference type="ARBA" id="ARBA00023088"/>
    </source>
</evidence>
<dbReference type="InterPro" id="IPR019931">
    <property type="entry name" value="LPXTG_anchor"/>
</dbReference>
<evidence type="ECO:0000256" key="6">
    <source>
        <dbReference type="SAM" id="Phobius"/>
    </source>
</evidence>
<dbReference type="Proteomes" id="UP000234384">
    <property type="component" value="Unassembled WGS sequence"/>
</dbReference>
<feature type="compositionally biased region" description="Basic and acidic residues" evidence="5">
    <location>
        <begin position="37"/>
        <end position="47"/>
    </location>
</feature>
<dbReference type="Gene3D" id="2.30.29.80">
    <property type="match status" value="1"/>
</dbReference>
<feature type="signal peptide" evidence="7">
    <location>
        <begin position="1"/>
        <end position="19"/>
    </location>
</feature>
<feature type="chain" id="PRO_5038655440" description="Gram-positive cocci surface proteins LPxTG domain-containing protein" evidence="7">
    <location>
        <begin position="20"/>
        <end position="443"/>
    </location>
</feature>
<feature type="compositionally biased region" description="Basic and acidic residues" evidence="5">
    <location>
        <begin position="386"/>
        <end position="411"/>
    </location>
</feature>
<dbReference type="Pfam" id="PF18656">
    <property type="entry name" value="DUF5633"/>
    <property type="match status" value="3"/>
</dbReference>
<keyword evidence="1" id="KW-0134">Cell wall</keyword>
<keyword evidence="6" id="KW-0812">Transmembrane</keyword>
<dbReference type="PROSITE" id="PS50847">
    <property type="entry name" value="GRAM_POS_ANCHORING"/>
    <property type="match status" value="1"/>
</dbReference>
<accession>A0A2I1JWW0</accession>
<keyword evidence="6" id="KW-0472">Membrane</keyword>
<evidence type="ECO:0000256" key="2">
    <source>
        <dbReference type="ARBA" id="ARBA00022525"/>
    </source>
</evidence>
<dbReference type="InterPro" id="IPR002988">
    <property type="entry name" value="GA_module"/>
</dbReference>
<evidence type="ECO:0000259" key="8">
    <source>
        <dbReference type="PROSITE" id="PS50847"/>
    </source>
</evidence>
<reference evidence="9 10" key="1">
    <citation type="submission" date="2017-12" db="EMBL/GenBank/DDBJ databases">
        <title>Phylogenetic diversity of female urinary microbiome.</title>
        <authorList>
            <person name="Thomas-White K."/>
            <person name="Wolfe A.J."/>
        </authorList>
    </citation>
    <scope>NUCLEOTIDE SEQUENCE [LARGE SCALE GENOMIC DNA]</scope>
    <source>
        <strain evidence="9 10">UMB0898</strain>
    </source>
</reference>
<feature type="region of interest" description="Disordered" evidence="5">
    <location>
        <begin position="305"/>
        <end position="328"/>
    </location>
</feature>
<dbReference type="EMBL" id="PKHE01000019">
    <property type="protein sequence ID" value="PKY87859.1"/>
    <property type="molecule type" value="Genomic_DNA"/>
</dbReference>
<evidence type="ECO:0000313" key="10">
    <source>
        <dbReference type="Proteomes" id="UP000234384"/>
    </source>
</evidence>
<name>A0A2I1JWW0_9LACT</name>
<feature type="compositionally biased region" description="Basic and acidic residues" evidence="5">
    <location>
        <begin position="307"/>
        <end position="328"/>
    </location>
</feature>
<keyword evidence="6" id="KW-1133">Transmembrane helix</keyword>
<feature type="region of interest" description="Disordered" evidence="5">
    <location>
        <begin position="31"/>
        <end position="50"/>
    </location>
</feature>
<sequence>MKKSLVKLAALSSAAFVLAGTVAPVVLAEESAQVGEETEKAPEKGDNEVGFDSEEAAEAAAKKALETDTLNKSFTVSQNLAGKWIYVLSPAEVETTAPEAPAPEDEKKPRVTIDEYKKIKAPEEAEKLTSKKFETKKEAEDALKAYLDEYKGIIHNSGKVVQEFGGWYVKLSPEVVEETTTPETPAPEVTPLTPAEELHITEIPFDTEDDAHKAAKKHLETDKVNKSYKIVKGADNKYYVELSTEEAEAPEAPEAEVDGYATREEAEAAAKKALENDPINNAFEVSQGADGRYYYRLFVDSAVAPETPEKPAEPKPEEPKPETPEKDLDTVKAEALARLELLKALTKAEVEHFTKAILNAESANEVAAIIKEAEDVNFSVNLKPETPAKEVKPEEGKKEEAKKEDKKEKLPETGEVSSFAIFGGAALSVLAGLGLVASKKEEN</sequence>
<gene>
    <name evidence="9" type="ORF">CYJ57_06600</name>
</gene>
<proteinExistence type="predicted"/>
<dbReference type="AlphaFoldDB" id="A0A2I1JWW0"/>
<protein>
    <recommendedName>
        <fullName evidence="8">Gram-positive cocci surface proteins LPxTG domain-containing protein</fullName>
    </recommendedName>
</protein>
<feature type="domain" description="Gram-positive cocci surface proteins LPxTG" evidence="8">
    <location>
        <begin position="410"/>
        <end position="443"/>
    </location>
</feature>
<evidence type="ECO:0000256" key="5">
    <source>
        <dbReference type="SAM" id="MobiDB-lite"/>
    </source>
</evidence>
<keyword evidence="4" id="KW-0572">Peptidoglycan-anchor</keyword>
<dbReference type="Pfam" id="PF00746">
    <property type="entry name" value="Gram_pos_anchor"/>
    <property type="match status" value="1"/>
</dbReference>
<dbReference type="RefSeq" id="WP_101954614.1">
    <property type="nucleotide sequence ID" value="NZ_PKHE01000019.1"/>
</dbReference>